<comment type="caution">
    <text evidence="5">The sequence shown here is derived from an EMBL/GenBank/DDBJ whole genome shotgun (WGS) entry which is preliminary data.</text>
</comment>
<dbReference type="EMBL" id="JBHTCF010000004">
    <property type="protein sequence ID" value="MFC7305076.1"/>
    <property type="molecule type" value="Genomic_DNA"/>
</dbReference>
<gene>
    <name evidence="5" type="ORF">ACFQVC_12690</name>
</gene>
<evidence type="ECO:0000313" key="5">
    <source>
        <dbReference type="EMBL" id="MFC7305076.1"/>
    </source>
</evidence>
<dbReference type="InterPro" id="IPR026004">
    <property type="entry name" value="Septum_form"/>
</dbReference>
<proteinExistence type="predicted"/>
<dbReference type="SUPFAM" id="SSF81995">
    <property type="entry name" value="beta-sandwich domain of Sec23/24"/>
    <property type="match status" value="1"/>
</dbReference>
<feature type="region of interest" description="Disordered" evidence="1">
    <location>
        <begin position="240"/>
        <end position="280"/>
    </location>
</feature>
<keyword evidence="2" id="KW-1133">Transmembrane helix</keyword>
<feature type="domain" description="Septum formation-related" evidence="4">
    <location>
        <begin position="131"/>
        <end position="229"/>
    </location>
</feature>
<dbReference type="InterPro" id="IPR025241">
    <property type="entry name" value="DUF4190"/>
</dbReference>
<feature type="compositionally biased region" description="Gly residues" evidence="1">
    <location>
        <begin position="247"/>
        <end position="267"/>
    </location>
</feature>
<feature type="transmembrane region" description="Helical" evidence="2">
    <location>
        <begin position="47"/>
        <end position="72"/>
    </location>
</feature>
<name>A0ABW2JHM5_9ACTN</name>
<evidence type="ECO:0000256" key="1">
    <source>
        <dbReference type="SAM" id="MobiDB-lite"/>
    </source>
</evidence>
<feature type="domain" description="DUF4190" evidence="3">
    <location>
        <begin position="47"/>
        <end position="103"/>
    </location>
</feature>
<feature type="region of interest" description="Disordered" evidence="1">
    <location>
        <begin position="1"/>
        <end position="26"/>
    </location>
</feature>
<accession>A0ABW2JHM5</accession>
<protein>
    <submittedName>
        <fullName evidence="5">DUF4190 domain-containing protein</fullName>
    </submittedName>
</protein>
<dbReference type="Pfam" id="PF13828">
    <property type="entry name" value="DUF4190"/>
    <property type="match status" value="1"/>
</dbReference>
<dbReference type="RefSeq" id="WP_381830155.1">
    <property type="nucleotide sequence ID" value="NZ_JBHTCF010000004.1"/>
</dbReference>
<evidence type="ECO:0000256" key="2">
    <source>
        <dbReference type="SAM" id="Phobius"/>
    </source>
</evidence>
<organism evidence="5 6">
    <name type="scientific">Streptomyces monticola</name>
    <dbReference type="NCBI Taxonomy" id="2666263"/>
    <lineage>
        <taxon>Bacteria</taxon>
        <taxon>Bacillati</taxon>
        <taxon>Actinomycetota</taxon>
        <taxon>Actinomycetes</taxon>
        <taxon>Kitasatosporales</taxon>
        <taxon>Streptomycetaceae</taxon>
        <taxon>Streptomyces</taxon>
    </lineage>
</organism>
<evidence type="ECO:0000259" key="3">
    <source>
        <dbReference type="Pfam" id="PF13828"/>
    </source>
</evidence>
<evidence type="ECO:0000259" key="4">
    <source>
        <dbReference type="Pfam" id="PF13845"/>
    </source>
</evidence>
<keyword evidence="2" id="KW-0472">Membrane</keyword>
<keyword evidence="6" id="KW-1185">Reference proteome</keyword>
<dbReference type="Proteomes" id="UP001596523">
    <property type="component" value="Unassembled WGS sequence"/>
</dbReference>
<sequence>MAIPPPPQGPQPPYGQGPQPPYGWQQPPPAYPYGPAGFPPQPRTNGLAIASMVLGILCFLPPLGLILGIVALSQINKRGERGKGMAVAGITLSSIGTAFVVLAFSLGWAASFWGGFTDAAEESQKNGTTFTLKVGECFNSPTGKLEGETTDIDVVDCDGAHDGEAYGTFRLDDGSYPGETRIAQIAEDKCAPLADSYFGDPDSAPGNIYDYYFYPTQESWSLGDREVTCLIGDENGGKLTGSLRDSLGGGSGSGGTDSGGTGSGGSTGDLEGDPGQGAEV</sequence>
<keyword evidence="2" id="KW-0812">Transmembrane</keyword>
<reference evidence="6" key="1">
    <citation type="journal article" date="2019" name="Int. J. Syst. Evol. Microbiol.">
        <title>The Global Catalogue of Microorganisms (GCM) 10K type strain sequencing project: providing services to taxonomists for standard genome sequencing and annotation.</title>
        <authorList>
            <consortium name="The Broad Institute Genomics Platform"/>
            <consortium name="The Broad Institute Genome Sequencing Center for Infectious Disease"/>
            <person name="Wu L."/>
            <person name="Ma J."/>
        </authorList>
    </citation>
    <scope>NUCLEOTIDE SEQUENCE [LARGE SCALE GENOMIC DNA]</scope>
    <source>
        <strain evidence="6">SYNS20</strain>
    </source>
</reference>
<evidence type="ECO:0000313" key="6">
    <source>
        <dbReference type="Proteomes" id="UP001596523"/>
    </source>
</evidence>
<feature type="transmembrane region" description="Helical" evidence="2">
    <location>
        <begin position="84"/>
        <end position="108"/>
    </location>
</feature>
<dbReference type="Pfam" id="PF13845">
    <property type="entry name" value="Septum_form"/>
    <property type="match status" value="1"/>
</dbReference>